<dbReference type="Proteomes" id="UP001458880">
    <property type="component" value="Unassembled WGS sequence"/>
</dbReference>
<gene>
    <name evidence="1" type="ORF">QE152_g26312</name>
</gene>
<sequence>MANQICLSNCGPIRQGFSKLIFSQNNDIKDGESNTDSSTGSTDKQSGLLHYFKIAVTNRYGILADHDINMPEMDEIAQDNCSKQPENDNRSNNENKTQIHAAVLCDAYSETLPRISREARHYFERVLHTRHWSTTDRLVLINDF</sequence>
<dbReference type="AlphaFoldDB" id="A0AAW1JY47"/>
<evidence type="ECO:0000313" key="1">
    <source>
        <dbReference type="EMBL" id="KAK9709965.1"/>
    </source>
</evidence>
<reference evidence="1 2" key="1">
    <citation type="journal article" date="2024" name="BMC Genomics">
        <title>De novo assembly and annotation of Popillia japonica's genome with initial clues to its potential as an invasive pest.</title>
        <authorList>
            <person name="Cucini C."/>
            <person name="Boschi S."/>
            <person name="Funari R."/>
            <person name="Cardaioli E."/>
            <person name="Iannotti N."/>
            <person name="Marturano G."/>
            <person name="Paoli F."/>
            <person name="Bruttini M."/>
            <person name="Carapelli A."/>
            <person name="Frati F."/>
            <person name="Nardi F."/>
        </authorList>
    </citation>
    <scope>NUCLEOTIDE SEQUENCE [LARGE SCALE GENOMIC DNA]</scope>
    <source>
        <strain evidence="1">DMR45628</strain>
    </source>
</reference>
<dbReference type="EMBL" id="JASPKY010000299">
    <property type="protein sequence ID" value="KAK9709965.1"/>
    <property type="molecule type" value="Genomic_DNA"/>
</dbReference>
<evidence type="ECO:0000313" key="2">
    <source>
        <dbReference type="Proteomes" id="UP001458880"/>
    </source>
</evidence>
<name>A0AAW1JY47_POPJA</name>
<proteinExistence type="predicted"/>
<keyword evidence="2" id="KW-1185">Reference proteome</keyword>
<accession>A0AAW1JY47</accession>
<organism evidence="1 2">
    <name type="scientific">Popillia japonica</name>
    <name type="common">Japanese beetle</name>
    <dbReference type="NCBI Taxonomy" id="7064"/>
    <lineage>
        <taxon>Eukaryota</taxon>
        <taxon>Metazoa</taxon>
        <taxon>Ecdysozoa</taxon>
        <taxon>Arthropoda</taxon>
        <taxon>Hexapoda</taxon>
        <taxon>Insecta</taxon>
        <taxon>Pterygota</taxon>
        <taxon>Neoptera</taxon>
        <taxon>Endopterygota</taxon>
        <taxon>Coleoptera</taxon>
        <taxon>Polyphaga</taxon>
        <taxon>Scarabaeiformia</taxon>
        <taxon>Scarabaeidae</taxon>
        <taxon>Rutelinae</taxon>
        <taxon>Popillia</taxon>
    </lineage>
</organism>
<comment type="caution">
    <text evidence="1">The sequence shown here is derived from an EMBL/GenBank/DDBJ whole genome shotgun (WGS) entry which is preliminary data.</text>
</comment>
<protein>
    <submittedName>
        <fullName evidence="1">Uncharacterized protein</fullName>
    </submittedName>
</protein>